<proteinExistence type="predicted"/>
<evidence type="ECO:0000313" key="2">
    <source>
        <dbReference type="Proteomes" id="UP000824232"/>
    </source>
</evidence>
<comment type="caution">
    <text evidence="1">The sequence shown here is derived from an EMBL/GenBank/DDBJ whole genome shotgun (WGS) entry which is preliminary data.</text>
</comment>
<gene>
    <name evidence="1" type="ORF">IAB38_00395</name>
</gene>
<organism evidence="1 2">
    <name type="scientific">Candidatus Onthousia excrementipullorum</name>
    <dbReference type="NCBI Taxonomy" id="2840884"/>
    <lineage>
        <taxon>Bacteria</taxon>
        <taxon>Bacillati</taxon>
        <taxon>Bacillota</taxon>
        <taxon>Bacilli</taxon>
        <taxon>Candidatus Onthousia</taxon>
    </lineage>
</organism>
<accession>A0A9D1DT58</accession>
<dbReference type="AlphaFoldDB" id="A0A9D1DT58"/>
<dbReference type="Proteomes" id="UP000824232">
    <property type="component" value="Unassembled WGS sequence"/>
</dbReference>
<reference evidence="1" key="1">
    <citation type="submission" date="2020-10" db="EMBL/GenBank/DDBJ databases">
        <authorList>
            <person name="Gilroy R."/>
        </authorList>
    </citation>
    <scope>NUCLEOTIDE SEQUENCE</scope>
    <source>
        <strain evidence="1">CHK184-20233</strain>
    </source>
</reference>
<evidence type="ECO:0000313" key="1">
    <source>
        <dbReference type="EMBL" id="HIR58488.1"/>
    </source>
</evidence>
<sequence>MNNNIMKKFCKELRLNACLNSIEECCNATYGYITGEYKVNDLDELEDALLCIPDYIKEIKEIIEEIIDIYEQEGLNNE</sequence>
<protein>
    <submittedName>
        <fullName evidence="1">Uncharacterized protein</fullName>
    </submittedName>
</protein>
<dbReference type="EMBL" id="DVHC01000005">
    <property type="protein sequence ID" value="HIR58488.1"/>
    <property type="molecule type" value="Genomic_DNA"/>
</dbReference>
<name>A0A9D1DT58_9FIRM</name>
<reference evidence="1" key="2">
    <citation type="journal article" date="2021" name="PeerJ">
        <title>Extensive microbial diversity within the chicken gut microbiome revealed by metagenomics and culture.</title>
        <authorList>
            <person name="Gilroy R."/>
            <person name="Ravi A."/>
            <person name="Getino M."/>
            <person name="Pursley I."/>
            <person name="Horton D.L."/>
            <person name="Alikhan N.F."/>
            <person name="Baker D."/>
            <person name="Gharbi K."/>
            <person name="Hall N."/>
            <person name="Watson M."/>
            <person name="Adriaenssens E.M."/>
            <person name="Foster-Nyarko E."/>
            <person name="Jarju S."/>
            <person name="Secka A."/>
            <person name="Antonio M."/>
            <person name="Oren A."/>
            <person name="Chaudhuri R.R."/>
            <person name="La Ragione R."/>
            <person name="Hildebrand F."/>
            <person name="Pallen M.J."/>
        </authorList>
    </citation>
    <scope>NUCLEOTIDE SEQUENCE</scope>
    <source>
        <strain evidence="1">CHK184-20233</strain>
    </source>
</reference>